<protein>
    <submittedName>
        <fullName evidence="3">RPW8.2</fullName>
    </submittedName>
</protein>
<feature type="domain" description="RPW8" evidence="2">
    <location>
        <begin position="1"/>
        <end position="154"/>
    </location>
</feature>
<proteinExistence type="predicted"/>
<dbReference type="InterPro" id="IPR008808">
    <property type="entry name" value="Powdery_mildew-R_dom"/>
</dbReference>
<evidence type="ECO:0000256" key="1">
    <source>
        <dbReference type="SAM" id="Coils"/>
    </source>
</evidence>
<keyword evidence="1" id="KW-0175">Coiled coil</keyword>
<evidence type="ECO:0000313" key="3">
    <source>
        <dbReference type="EMBL" id="ACQ99479.1"/>
    </source>
</evidence>
<feature type="coiled-coil region" evidence="1">
    <location>
        <begin position="72"/>
        <end position="148"/>
    </location>
</feature>
<name>C4P0P0_ARALP</name>
<dbReference type="Pfam" id="PF05659">
    <property type="entry name" value="RPW8"/>
    <property type="match status" value="1"/>
</dbReference>
<reference evidence="3" key="1">
    <citation type="journal article" date="2009" name="New Phytol.">
        <title>RPW8 and resistance to powdery mildew pathogens in natural populations of Arabidopsis lyrata.</title>
        <authorList>
            <person name="Jorgensen T.H."/>
            <person name="Emerson B.C."/>
        </authorList>
    </citation>
    <scope>NUCLEOTIDE SEQUENCE</scope>
</reference>
<dbReference type="EMBL" id="FJ808649">
    <property type="protein sequence ID" value="ACQ99479.1"/>
    <property type="molecule type" value="Genomic_DNA"/>
</dbReference>
<evidence type="ECO:0000259" key="2">
    <source>
        <dbReference type="PROSITE" id="PS51153"/>
    </source>
</evidence>
<organism evidence="3">
    <name type="scientific">Arabidopsis lyrata subsp. petraea</name>
    <name type="common">Northern rock-cress</name>
    <name type="synonym">Cardaminopsis petraea</name>
    <dbReference type="NCBI Taxonomy" id="59691"/>
    <lineage>
        <taxon>Eukaryota</taxon>
        <taxon>Viridiplantae</taxon>
        <taxon>Streptophyta</taxon>
        <taxon>Embryophyta</taxon>
        <taxon>Tracheophyta</taxon>
        <taxon>Spermatophyta</taxon>
        <taxon>Magnoliopsida</taxon>
        <taxon>eudicotyledons</taxon>
        <taxon>Gunneridae</taxon>
        <taxon>Pentapetalae</taxon>
        <taxon>rosids</taxon>
        <taxon>malvids</taxon>
        <taxon>Brassicales</taxon>
        <taxon>Brassicaceae</taxon>
        <taxon>Camelineae</taxon>
        <taxon>Arabidopsis</taxon>
    </lineage>
</organism>
<dbReference type="PROSITE" id="PS51153">
    <property type="entry name" value="RPW8"/>
    <property type="match status" value="1"/>
</dbReference>
<dbReference type="AlphaFoldDB" id="C4P0P0"/>
<sequence length="215" mass="24614">MIGEVFAGGALGIALGVLQEAVKRARDRSVTTRFILDRLKATIDSITPLLLQIDKVSEEMEDPQSRRVNEDLKLLLKTAASLVENNAKLRRRNLLKKLRFYMRKIKELEARLKWVIDVDLQINQLADIKELKAKMSEMSTKLDKIMRQPTECTCVKSNCSTLQSTNQDIVEETDRSPEKNAECSNDGRKLKIDINIGWCSRKQNKCHAIRFAVQR</sequence>
<accession>C4P0P0</accession>